<dbReference type="EMBL" id="FNFF01000026">
    <property type="protein sequence ID" value="SDL30314.1"/>
    <property type="molecule type" value="Genomic_DNA"/>
</dbReference>
<dbReference type="RefSeq" id="WP_093617666.1">
    <property type="nucleotide sequence ID" value="NZ_FNFF01000026.1"/>
</dbReference>
<organism evidence="1 2">
    <name type="scientific">Streptomyces indicus</name>
    <dbReference type="NCBI Taxonomy" id="417292"/>
    <lineage>
        <taxon>Bacteria</taxon>
        <taxon>Bacillati</taxon>
        <taxon>Actinomycetota</taxon>
        <taxon>Actinomycetes</taxon>
        <taxon>Kitasatosporales</taxon>
        <taxon>Streptomycetaceae</taxon>
        <taxon>Streptomyces</taxon>
    </lineage>
</organism>
<dbReference type="OrthoDB" id="4637186at2"/>
<name>A0A1G9IZL9_9ACTN</name>
<accession>A0A1G9IZL9</accession>
<keyword evidence="2" id="KW-1185">Reference proteome</keyword>
<protein>
    <submittedName>
        <fullName evidence="1">Uncharacterized protein</fullName>
    </submittedName>
</protein>
<gene>
    <name evidence="1" type="ORF">SAMN05421806_12619</name>
</gene>
<dbReference type="Proteomes" id="UP000199155">
    <property type="component" value="Unassembled WGS sequence"/>
</dbReference>
<dbReference type="AlphaFoldDB" id="A0A1G9IZL9"/>
<sequence length="98" mass="10201">MAQQIEQHHLRTSDAEVAESALREAYGSGLRMGGIPEGATFSLSHTSVGMLAYDEVLLPADLRFTNEAHGPLVVISSTGGTVERNCGGHSGTYGGGDV</sequence>
<proteinExistence type="predicted"/>
<reference evidence="1 2" key="1">
    <citation type="submission" date="2016-10" db="EMBL/GenBank/DDBJ databases">
        <authorList>
            <person name="de Groot N.N."/>
        </authorList>
    </citation>
    <scope>NUCLEOTIDE SEQUENCE [LARGE SCALE GENOMIC DNA]</scope>
    <source>
        <strain evidence="1 2">CGMCC 4.5727</strain>
    </source>
</reference>
<evidence type="ECO:0000313" key="1">
    <source>
        <dbReference type="EMBL" id="SDL30314.1"/>
    </source>
</evidence>
<evidence type="ECO:0000313" key="2">
    <source>
        <dbReference type="Proteomes" id="UP000199155"/>
    </source>
</evidence>